<sequence>MPHTSLPQGPCGLAPWARALAAGLTLTATLVSTGAASTTLSLDLDGLVRYADCVVEGTVVSVRSDWNAEGTQIYTDVVLDVSRSEGDCADAGAITRTIRMLGGTVDDTAMVVDGAPTMNEGEQVVLFLHEDPELFVPIVALERGKFTVAADAIGTQITNDLVGSFDRDTFWNTVTEIQEGR</sequence>
<reference evidence="1" key="2">
    <citation type="journal article" date="2021" name="Microbiome">
        <title>Successional dynamics and alternative stable states in a saline activated sludge microbial community over 9 years.</title>
        <authorList>
            <person name="Wang Y."/>
            <person name="Ye J."/>
            <person name="Ju F."/>
            <person name="Liu L."/>
            <person name="Boyd J.A."/>
            <person name="Deng Y."/>
            <person name="Parks D.H."/>
            <person name="Jiang X."/>
            <person name="Yin X."/>
            <person name="Woodcroft B.J."/>
            <person name="Tyson G.W."/>
            <person name="Hugenholtz P."/>
            <person name="Polz M.F."/>
            <person name="Zhang T."/>
        </authorList>
    </citation>
    <scope>NUCLEOTIDE SEQUENCE</scope>
    <source>
        <strain evidence="1">HKST-UBA02</strain>
    </source>
</reference>
<evidence type="ECO:0000313" key="1">
    <source>
        <dbReference type="EMBL" id="MCA9757961.1"/>
    </source>
</evidence>
<dbReference type="EMBL" id="JAGQHS010000132">
    <property type="protein sequence ID" value="MCA9757961.1"/>
    <property type="molecule type" value="Genomic_DNA"/>
</dbReference>
<comment type="caution">
    <text evidence="1">The sequence shown here is derived from an EMBL/GenBank/DDBJ whole genome shotgun (WGS) entry which is preliminary data.</text>
</comment>
<name>A0A956NFK5_UNCEI</name>
<organism evidence="1 2">
    <name type="scientific">Eiseniibacteriota bacterium</name>
    <dbReference type="NCBI Taxonomy" id="2212470"/>
    <lineage>
        <taxon>Bacteria</taxon>
        <taxon>Candidatus Eiseniibacteriota</taxon>
    </lineage>
</organism>
<dbReference type="AlphaFoldDB" id="A0A956NFK5"/>
<dbReference type="Proteomes" id="UP000739538">
    <property type="component" value="Unassembled WGS sequence"/>
</dbReference>
<evidence type="ECO:0000313" key="2">
    <source>
        <dbReference type="Proteomes" id="UP000739538"/>
    </source>
</evidence>
<reference evidence="1" key="1">
    <citation type="submission" date="2020-04" db="EMBL/GenBank/DDBJ databases">
        <authorList>
            <person name="Zhang T."/>
        </authorList>
    </citation>
    <scope>NUCLEOTIDE SEQUENCE</scope>
    <source>
        <strain evidence="1">HKST-UBA02</strain>
    </source>
</reference>
<protein>
    <submittedName>
        <fullName evidence="1">Uncharacterized protein</fullName>
    </submittedName>
</protein>
<accession>A0A956NFK5</accession>
<proteinExistence type="predicted"/>
<gene>
    <name evidence="1" type="ORF">KDA27_19370</name>
</gene>